<dbReference type="AlphaFoldDB" id="A0A7J6N296"/>
<dbReference type="OrthoDB" id="483103at2759"/>
<protein>
    <submittedName>
        <fullName evidence="2">Uncharacterized protein</fullName>
    </submittedName>
</protein>
<accession>A0A7J6N296</accession>
<dbReference type="Proteomes" id="UP000541610">
    <property type="component" value="Unassembled WGS sequence"/>
</dbReference>
<sequence length="283" mass="29740">MPSTSAASPPIAHLVNPNPATPPPLSGLLGPPAAPMHAEHDISASDHDSQTWAYLQAGALHPPPTQAHPALIWPPPQHTATPTSSPDTPSIPGYLVADLPKSTALSAFLDRDWCDFIPPSWRRVKHIDKSQPASLSSLSAIMMAGLGLSARLALSGVISPVICIALQGRLTDASYGRDGTLRARFLLESALTELLSIVIERRCPDYNLSSPCQRCIALEEALCRFTGFTAPPPQAPAAKGGKGKGGKGSRYGTDPASAHHSASASSTPLPTSDPHPPKQEQQH</sequence>
<evidence type="ECO:0000256" key="1">
    <source>
        <dbReference type="SAM" id="MobiDB-lite"/>
    </source>
</evidence>
<gene>
    <name evidence="2" type="ORF">FOZ60_017107</name>
</gene>
<feature type="compositionally biased region" description="Basic and acidic residues" evidence="1">
    <location>
        <begin position="37"/>
        <end position="48"/>
    </location>
</feature>
<reference evidence="2 3" key="1">
    <citation type="submission" date="2020-04" db="EMBL/GenBank/DDBJ databases">
        <title>Perkinsus olseni comparative genomics.</title>
        <authorList>
            <person name="Bogema D.R."/>
        </authorList>
    </citation>
    <scope>NUCLEOTIDE SEQUENCE [LARGE SCALE GENOMIC DNA]</scope>
    <source>
        <strain evidence="2">00978-12</strain>
    </source>
</reference>
<feature type="region of interest" description="Disordered" evidence="1">
    <location>
        <begin position="1"/>
        <end position="48"/>
    </location>
</feature>
<feature type="compositionally biased region" description="Pro residues" evidence="1">
    <location>
        <begin position="65"/>
        <end position="77"/>
    </location>
</feature>
<name>A0A7J6N296_PEROL</name>
<feature type="compositionally biased region" description="Low complexity" evidence="1">
    <location>
        <begin position="256"/>
        <end position="266"/>
    </location>
</feature>
<feature type="region of interest" description="Disordered" evidence="1">
    <location>
        <begin position="65"/>
        <end position="88"/>
    </location>
</feature>
<evidence type="ECO:0000313" key="3">
    <source>
        <dbReference type="Proteomes" id="UP000541610"/>
    </source>
</evidence>
<evidence type="ECO:0000313" key="2">
    <source>
        <dbReference type="EMBL" id="KAF4677856.1"/>
    </source>
</evidence>
<dbReference type="EMBL" id="JABANP010000948">
    <property type="protein sequence ID" value="KAF4677856.1"/>
    <property type="molecule type" value="Genomic_DNA"/>
</dbReference>
<feature type="region of interest" description="Disordered" evidence="1">
    <location>
        <begin position="232"/>
        <end position="283"/>
    </location>
</feature>
<comment type="caution">
    <text evidence="2">The sequence shown here is derived from an EMBL/GenBank/DDBJ whole genome shotgun (WGS) entry which is preliminary data.</text>
</comment>
<organism evidence="2 3">
    <name type="scientific">Perkinsus olseni</name>
    <name type="common">Perkinsus atlanticus</name>
    <dbReference type="NCBI Taxonomy" id="32597"/>
    <lineage>
        <taxon>Eukaryota</taxon>
        <taxon>Sar</taxon>
        <taxon>Alveolata</taxon>
        <taxon>Perkinsozoa</taxon>
        <taxon>Perkinsea</taxon>
        <taxon>Perkinsida</taxon>
        <taxon>Perkinsidae</taxon>
        <taxon>Perkinsus</taxon>
    </lineage>
</organism>
<proteinExistence type="predicted"/>